<evidence type="ECO:0000256" key="1">
    <source>
        <dbReference type="SAM" id="SignalP"/>
    </source>
</evidence>
<dbReference type="Proteomes" id="UP000217171">
    <property type="component" value="Chromosome"/>
</dbReference>
<dbReference type="SUPFAM" id="SSF101908">
    <property type="entry name" value="Putative isomerase YbhE"/>
    <property type="match status" value="1"/>
</dbReference>
<feature type="chain" id="PRO_5012354512" evidence="1">
    <location>
        <begin position="22"/>
        <end position="407"/>
    </location>
</feature>
<keyword evidence="3" id="KW-1185">Reference proteome</keyword>
<evidence type="ECO:0000313" key="3">
    <source>
        <dbReference type="Proteomes" id="UP000217171"/>
    </source>
</evidence>
<keyword evidence="1" id="KW-0732">Signal</keyword>
<dbReference type="OrthoDB" id="5174193at2"/>
<reference evidence="2 3" key="1">
    <citation type="submission" date="2016-07" db="EMBL/GenBank/DDBJ databases">
        <title>High microdiversification within the ubiquitous acI lineage of Actinobacteria.</title>
        <authorList>
            <person name="Neuenschwander S.M."/>
            <person name="Salcher M."/>
            <person name="Ghai R."/>
            <person name="Pernthaler J."/>
        </authorList>
    </citation>
    <scope>NUCLEOTIDE SEQUENCE [LARGE SCALE GENOMIC DNA]</scope>
    <source>
        <strain evidence="2">MMS-21-160</strain>
    </source>
</reference>
<proteinExistence type="predicted"/>
<dbReference type="RefSeq" id="WP_095671934.1">
    <property type="nucleotide sequence ID" value="NZ_CP016771.1"/>
</dbReference>
<protein>
    <submittedName>
        <fullName evidence="2">Uncharacterized protein</fullName>
    </submittedName>
</protein>
<evidence type="ECO:0000313" key="2">
    <source>
        <dbReference type="EMBL" id="ASY12824.1"/>
    </source>
</evidence>
<organism evidence="2 3">
    <name type="scientific">Candidatus Nanopelagicus hibericus</name>
    <dbReference type="NCBI Taxonomy" id="1884915"/>
    <lineage>
        <taxon>Bacteria</taxon>
        <taxon>Bacillati</taxon>
        <taxon>Actinomycetota</taxon>
        <taxon>Actinomycetes</taxon>
        <taxon>Candidatus Nanopelagicales</taxon>
        <taxon>Candidatus Nanopelagicaceae</taxon>
        <taxon>Candidatus Nanopelagicus</taxon>
    </lineage>
</organism>
<gene>
    <name evidence="2" type="ORF">B1s21160_00315</name>
</gene>
<feature type="signal peptide" evidence="1">
    <location>
        <begin position="1"/>
        <end position="21"/>
    </location>
</feature>
<name>A0A249K7R5_9ACTN</name>
<accession>A0A249K7R5</accession>
<dbReference type="AlphaFoldDB" id="A0A249K7R5"/>
<dbReference type="EMBL" id="CP016771">
    <property type="protein sequence ID" value="ASY12824.1"/>
    <property type="molecule type" value="Genomic_DNA"/>
</dbReference>
<sequence length="407" mass="42382">MKRFFLAVIIISFSVFSSANAAVMKNTKPLVELPYTKADQISSVLLTPISIIITGTTESPSSSWINGALAGVSDGFIASYSSLGAPLWNIRLGSNANEIATSAAIDLDGSIWITGATSASVTPNPTAIPPKALNPDNVILDPTAAVSTPLNRIKIWQISSSGNLLNSFEYIGENIINPKKLLVTDSNLIILGSIYDKSSVAGFYLSVSKSGVFTPIIKFGSKSTQINSAISNKDGSITAVGSSGELLLKVKPLSKVDAVTFKISSAGVLQQVARATLKTTSRSWSSIDAGLLQGGRVTYSNKTEAAITKFSALGKPVWNVRYSAKSSALVANGSNSWATYISSGAIKGVPAWKPKTPAPVLIEFGKKGEVISSHTLSAPAVAIAANNEIGTVVITDSGVAFGLVVVN</sequence>
<dbReference type="KEGG" id="nhi:B1s21160_00315"/>